<name>A0A8J3QVW7_9ACTN</name>
<dbReference type="EMBL" id="BONZ01000049">
    <property type="protein sequence ID" value="GIH17072.1"/>
    <property type="molecule type" value="Genomic_DNA"/>
</dbReference>
<comment type="caution">
    <text evidence="1">The sequence shown here is derived from an EMBL/GenBank/DDBJ whole genome shotgun (WGS) entry which is preliminary data.</text>
</comment>
<gene>
    <name evidence="1" type="ORF">Raf01_52440</name>
</gene>
<proteinExistence type="predicted"/>
<keyword evidence="2" id="KW-1185">Reference proteome</keyword>
<dbReference type="AlphaFoldDB" id="A0A8J3QVW7"/>
<sequence>MSRAVIYLPYNPSMAETWALACIRYVENHDLELAALIKATQTDDRWATVQAMMAANWDLVVVVARPEHIRRDHRYLVVNDQRASRRRPGSRRPQILPR</sequence>
<reference evidence="1" key="1">
    <citation type="submission" date="2021-01" db="EMBL/GenBank/DDBJ databases">
        <title>Whole genome shotgun sequence of Rugosimonospora africana NBRC 104875.</title>
        <authorList>
            <person name="Komaki H."/>
            <person name="Tamura T."/>
        </authorList>
    </citation>
    <scope>NUCLEOTIDE SEQUENCE</scope>
    <source>
        <strain evidence="1">NBRC 104875</strain>
    </source>
</reference>
<dbReference type="RefSeq" id="WP_203920621.1">
    <property type="nucleotide sequence ID" value="NZ_BONZ01000049.1"/>
</dbReference>
<evidence type="ECO:0000313" key="2">
    <source>
        <dbReference type="Proteomes" id="UP000642748"/>
    </source>
</evidence>
<organism evidence="1 2">
    <name type="scientific">Rugosimonospora africana</name>
    <dbReference type="NCBI Taxonomy" id="556532"/>
    <lineage>
        <taxon>Bacteria</taxon>
        <taxon>Bacillati</taxon>
        <taxon>Actinomycetota</taxon>
        <taxon>Actinomycetes</taxon>
        <taxon>Micromonosporales</taxon>
        <taxon>Micromonosporaceae</taxon>
        <taxon>Rugosimonospora</taxon>
    </lineage>
</organism>
<accession>A0A8J3QVW7</accession>
<dbReference type="Proteomes" id="UP000642748">
    <property type="component" value="Unassembled WGS sequence"/>
</dbReference>
<protein>
    <submittedName>
        <fullName evidence="1">Uncharacterized protein</fullName>
    </submittedName>
</protein>
<evidence type="ECO:0000313" key="1">
    <source>
        <dbReference type="EMBL" id="GIH17072.1"/>
    </source>
</evidence>